<keyword evidence="5" id="KW-1185">Reference proteome</keyword>
<evidence type="ECO:0000256" key="1">
    <source>
        <dbReference type="ARBA" id="ARBA00022801"/>
    </source>
</evidence>
<dbReference type="EMBL" id="SHNN01000002">
    <property type="protein sequence ID" value="MCX2980908.1"/>
    <property type="molecule type" value="Genomic_DNA"/>
</dbReference>
<dbReference type="NCBIfam" id="NF002043">
    <property type="entry name" value="PRK00870.1"/>
    <property type="match status" value="1"/>
</dbReference>
<dbReference type="Pfam" id="PF00561">
    <property type="entry name" value="Abhydrolase_1"/>
    <property type="match status" value="1"/>
</dbReference>
<feature type="chain" id="PRO_5045642753" evidence="2">
    <location>
        <begin position="24"/>
        <end position="348"/>
    </location>
</feature>
<dbReference type="RefSeq" id="WP_279244924.1">
    <property type="nucleotide sequence ID" value="NZ_SHNN01000002.1"/>
</dbReference>
<dbReference type="PANTHER" id="PTHR43329">
    <property type="entry name" value="EPOXIDE HYDROLASE"/>
    <property type="match status" value="1"/>
</dbReference>
<reference evidence="4" key="1">
    <citation type="submission" date="2019-02" db="EMBL/GenBank/DDBJ databases">
        <authorList>
            <person name="Li S.-H."/>
        </authorList>
    </citation>
    <scope>NUCLEOTIDE SEQUENCE</scope>
    <source>
        <strain evidence="4">IMCC14734</strain>
    </source>
</reference>
<organism evidence="4 5">
    <name type="scientific">Candidatus Litorirhabdus singularis</name>
    <dbReference type="NCBI Taxonomy" id="2518993"/>
    <lineage>
        <taxon>Bacteria</taxon>
        <taxon>Pseudomonadati</taxon>
        <taxon>Pseudomonadota</taxon>
        <taxon>Gammaproteobacteria</taxon>
        <taxon>Cellvibrionales</taxon>
        <taxon>Halieaceae</taxon>
        <taxon>Candidatus Litorirhabdus</taxon>
    </lineage>
</organism>
<dbReference type="InterPro" id="IPR029058">
    <property type="entry name" value="AB_hydrolase_fold"/>
</dbReference>
<feature type="domain" description="AB hydrolase-1" evidence="3">
    <location>
        <begin position="73"/>
        <end position="333"/>
    </location>
</feature>
<dbReference type="Gene3D" id="3.40.50.1820">
    <property type="entry name" value="alpha/beta hydrolase"/>
    <property type="match status" value="1"/>
</dbReference>
<accession>A0ABT3TF19</accession>
<keyword evidence="2" id="KW-0732">Signal</keyword>
<feature type="signal peptide" evidence="2">
    <location>
        <begin position="1"/>
        <end position="23"/>
    </location>
</feature>
<sequence>MRKILWGLAITLLVVSAAILSLQAPTQWQPGEVVRTPQDRFNNLPDYPFAANYKEISGYRVHYLDEGPRDGSPILLLHGQPSWSYLYRHMIPPLAAAGFRVVVPDLVGFGKSDKPIAQSDYSYQMHVDVITTLVRELDLRDATFFGQDWGGLIGLRVVADEPDRFARIMISNTGLPAAGGIGGWVGYPLFRMAVWAKGDVNELAPEGTDFSFASWVAYALTTDNFDMENLFQTATSRELSKAELAGYAAPFPDEAHLAGARIFPYLVPSQLRQNDRAMREVYDQWSKPFLTAFGDSDPVTAGMDSLWQERVPGAAGQPHVTVQNANHFIQEDQPERLVELLSDFIEGS</sequence>
<keyword evidence="1 4" id="KW-0378">Hydrolase</keyword>
<evidence type="ECO:0000313" key="4">
    <source>
        <dbReference type="EMBL" id="MCX2980908.1"/>
    </source>
</evidence>
<proteinExistence type="predicted"/>
<dbReference type="PRINTS" id="PR00412">
    <property type="entry name" value="EPOXHYDRLASE"/>
</dbReference>
<dbReference type="InterPro" id="IPR000073">
    <property type="entry name" value="AB_hydrolase_1"/>
</dbReference>
<protein>
    <submittedName>
        <fullName evidence="4">Alpha/beta fold hydrolase</fullName>
    </submittedName>
</protein>
<dbReference type="PRINTS" id="PR00111">
    <property type="entry name" value="ABHYDROLASE"/>
</dbReference>
<dbReference type="InterPro" id="IPR000639">
    <property type="entry name" value="Epox_hydrolase-like"/>
</dbReference>
<evidence type="ECO:0000256" key="2">
    <source>
        <dbReference type="SAM" id="SignalP"/>
    </source>
</evidence>
<evidence type="ECO:0000313" key="5">
    <source>
        <dbReference type="Proteomes" id="UP001143362"/>
    </source>
</evidence>
<name>A0ABT3TF19_9GAMM</name>
<gene>
    <name evidence="4" type="ORF">EYC98_08530</name>
</gene>
<comment type="caution">
    <text evidence="4">The sequence shown here is derived from an EMBL/GenBank/DDBJ whole genome shotgun (WGS) entry which is preliminary data.</text>
</comment>
<dbReference type="SUPFAM" id="SSF53474">
    <property type="entry name" value="alpha/beta-Hydrolases"/>
    <property type="match status" value="1"/>
</dbReference>
<dbReference type="Proteomes" id="UP001143362">
    <property type="component" value="Unassembled WGS sequence"/>
</dbReference>
<evidence type="ECO:0000259" key="3">
    <source>
        <dbReference type="Pfam" id="PF00561"/>
    </source>
</evidence>
<dbReference type="GO" id="GO:0016787">
    <property type="term" value="F:hydrolase activity"/>
    <property type="evidence" value="ECO:0007669"/>
    <property type="project" value="UniProtKB-KW"/>
</dbReference>